<dbReference type="Pfam" id="PF01397">
    <property type="entry name" value="Terpene_synth"/>
    <property type="match status" value="1"/>
</dbReference>
<keyword evidence="3" id="KW-0479">Metal-binding</keyword>
<dbReference type="Gene3D" id="1.50.10.160">
    <property type="match status" value="1"/>
</dbReference>
<feature type="domain" description="Terpene synthase metal-binding" evidence="7">
    <location>
        <begin position="376"/>
        <end position="606"/>
    </location>
</feature>
<dbReference type="Proteomes" id="UP001188597">
    <property type="component" value="Unassembled WGS sequence"/>
</dbReference>
<evidence type="ECO:0000259" key="7">
    <source>
        <dbReference type="Pfam" id="PF03936"/>
    </source>
</evidence>
<sequence>MGIVFQSVGESFHNTKERIRKLFDKAELSASSYDTAWVAMVPSPHYSQTPSFPECLDWLLENQLHDGSWGRPHHNPLLLKDTLSSTLASILALKRWMVGEEQINKGLRFIELNFSSATDNSLHSPIGFDIIFPGMLEYAQDLDLKINVEPTAVNAMTDKRKLELIRCKERKPQERDPYLAYISEGIGKSQDWEMVMKYQRKNGSLFNSPSTTAAAFSHLQNAGCLNYLRSAVQKFGRAVPTVYPFDIYMRLSLIDNLESLGIDRHFRKEINSVLDETYSCWLNGEQEIFMDATTCALAFRILRVHGYDVSSDPLTEITKQQCYLDSLHGDLNATSDVLELYKASQIIIHPDEFALEKLHSWSESFLKQKWILENNIDKLKFARKTGPYCYFSIAATLFAPELFDARMTWAKASMLTTVVDDFFDDEGSMEELLNLIQLVERWDVNVETDCLSEEIRIIFLALRRFICDIEDRAFLWQARSVKSHWLNLMRSMLKEAEWARSATVPTMEEYIANAYVSFALEPIVPPTLYFLGPKLSHDVVQSSELNTLFKLMSTCGRLLNDSVTFKRESGQGKLNSVLLHVIHSNGAISEEEAIKEIRGVLDSHRRELLRLVLQETGSVVPRVCKELFWMMNKVNHFFYDKEDKFTFYDTRKTVKEIIHVPIFPRKFNSSS</sequence>
<dbReference type="PANTHER" id="PTHR31739:SF3">
    <property type="entry name" value="ENT-KAUR-16-ENE SYNTHASE, CHLOROPLASTIC"/>
    <property type="match status" value="1"/>
</dbReference>
<evidence type="ECO:0000256" key="2">
    <source>
        <dbReference type="ARBA" id="ARBA00006333"/>
    </source>
</evidence>
<dbReference type="EMBL" id="JAVXUP010002079">
    <property type="protein sequence ID" value="KAK3005825.1"/>
    <property type="molecule type" value="Genomic_DNA"/>
</dbReference>
<comment type="similarity">
    <text evidence="2">Belongs to the terpene synthase family.</text>
</comment>
<dbReference type="GO" id="GO:0009507">
    <property type="term" value="C:chloroplast"/>
    <property type="evidence" value="ECO:0007669"/>
    <property type="project" value="TreeGrafter"/>
</dbReference>
<gene>
    <name evidence="8" type="ORF">RJ639_016243</name>
</gene>
<evidence type="ECO:0000256" key="1">
    <source>
        <dbReference type="ARBA" id="ARBA00001946"/>
    </source>
</evidence>
<dbReference type="InterPro" id="IPR008949">
    <property type="entry name" value="Isoprenoid_synthase_dom_sf"/>
</dbReference>
<dbReference type="InterPro" id="IPR005630">
    <property type="entry name" value="Terpene_synthase_metal-bd"/>
</dbReference>
<dbReference type="InterPro" id="IPR036965">
    <property type="entry name" value="Terpene_synth_N_sf"/>
</dbReference>
<dbReference type="AlphaFoldDB" id="A0AA88VGB3"/>
<comment type="caution">
    <text evidence="8">The sequence shown here is derived from an EMBL/GenBank/DDBJ whole genome shotgun (WGS) entry which is preliminary data.</text>
</comment>
<dbReference type="SUPFAM" id="SSF48239">
    <property type="entry name" value="Terpenoid cyclases/Protein prenyltransferases"/>
    <property type="match status" value="2"/>
</dbReference>
<evidence type="ECO:0000256" key="3">
    <source>
        <dbReference type="ARBA" id="ARBA00022723"/>
    </source>
</evidence>
<keyword evidence="4" id="KW-0460">Magnesium</keyword>
<dbReference type="GO" id="GO:0010333">
    <property type="term" value="F:terpene synthase activity"/>
    <property type="evidence" value="ECO:0007669"/>
    <property type="project" value="InterPro"/>
</dbReference>
<evidence type="ECO:0000256" key="4">
    <source>
        <dbReference type="ARBA" id="ARBA00022842"/>
    </source>
</evidence>
<accession>A0AA88VGB3</accession>
<dbReference type="PANTHER" id="PTHR31739">
    <property type="entry name" value="ENT-COPALYL DIPHOSPHATE SYNTHASE, CHLOROPLASTIC"/>
    <property type="match status" value="1"/>
</dbReference>
<dbReference type="GO" id="GO:0009686">
    <property type="term" value="P:gibberellin biosynthetic process"/>
    <property type="evidence" value="ECO:0007669"/>
    <property type="project" value="TreeGrafter"/>
</dbReference>
<dbReference type="SFLD" id="SFLDG01014">
    <property type="entry name" value="Terpene_Cyclase_Like_1_N-term"/>
    <property type="match status" value="1"/>
</dbReference>
<dbReference type="FunFam" id="1.10.600.10:FF:000005">
    <property type="entry name" value="Ent-kaur-16-ene synthase, chloroplastic"/>
    <property type="match status" value="1"/>
</dbReference>
<dbReference type="Pfam" id="PF03936">
    <property type="entry name" value="Terpene_synth_C"/>
    <property type="match status" value="1"/>
</dbReference>
<protein>
    <recommendedName>
        <fullName evidence="10">Ent-kaurene synthase</fullName>
    </recommendedName>
</protein>
<dbReference type="InterPro" id="IPR001906">
    <property type="entry name" value="Terpene_synth_N"/>
</dbReference>
<keyword evidence="9" id="KW-1185">Reference proteome</keyword>
<feature type="domain" description="Terpene synthase N-terminal" evidence="6">
    <location>
        <begin position="191"/>
        <end position="371"/>
    </location>
</feature>
<evidence type="ECO:0000313" key="8">
    <source>
        <dbReference type="EMBL" id="KAK3005825.1"/>
    </source>
</evidence>
<dbReference type="FunFam" id="1.50.10.160:FF:000002">
    <property type="entry name" value="cis-abienol synthase, chloroplastic"/>
    <property type="match status" value="1"/>
</dbReference>
<dbReference type="GO" id="GO:0000287">
    <property type="term" value="F:magnesium ion binding"/>
    <property type="evidence" value="ECO:0007669"/>
    <property type="project" value="InterPro"/>
</dbReference>
<evidence type="ECO:0000259" key="6">
    <source>
        <dbReference type="Pfam" id="PF01397"/>
    </source>
</evidence>
<comment type="cofactor">
    <cofactor evidence="1">
        <name>Mg(2+)</name>
        <dbReference type="ChEBI" id="CHEBI:18420"/>
    </cofactor>
</comment>
<reference evidence="8" key="1">
    <citation type="submission" date="2022-12" db="EMBL/GenBank/DDBJ databases">
        <title>Draft genome assemblies for two species of Escallonia (Escalloniales).</title>
        <authorList>
            <person name="Chanderbali A."/>
            <person name="Dervinis C."/>
            <person name="Anghel I."/>
            <person name="Soltis D."/>
            <person name="Soltis P."/>
            <person name="Zapata F."/>
        </authorList>
    </citation>
    <scope>NUCLEOTIDE SEQUENCE</scope>
    <source>
        <strain evidence="8">UCBG64.0493</strain>
        <tissue evidence="8">Leaf</tissue>
    </source>
</reference>
<evidence type="ECO:0000256" key="5">
    <source>
        <dbReference type="ARBA" id="ARBA00023239"/>
    </source>
</evidence>
<dbReference type="InterPro" id="IPR050148">
    <property type="entry name" value="Terpene_synthase-like"/>
</dbReference>
<proteinExistence type="inferred from homology"/>
<dbReference type="SUPFAM" id="SSF48576">
    <property type="entry name" value="Terpenoid synthases"/>
    <property type="match status" value="1"/>
</dbReference>
<evidence type="ECO:0008006" key="10">
    <source>
        <dbReference type="Google" id="ProtNLM"/>
    </source>
</evidence>
<dbReference type="InterPro" id="IPR008930">
    <property type="entry name" value="Terpenoid_cyclase/PrenylTrfase"/>
</dbReference>
<evidence type="ECO:0000313" key="9">
    <source>
        <dbReference type="Proteomes" id="UP001188597"/>
    </source>
</evidence>
<dbReference type="Gene3D" id="1.10.600.10">
    <property type="entry name" value="Farnesyl Diphosphate Synthase"/>
    <property type="match status" value="1"/>
</dbReference>
<organism evidence="8 9">
    <name type="scientific">Escallonia herrerae</name>
    <dbReference type="NCBI Taxonomy" id="1293975"/>
    <lineage>
        <taxon>Eukaryota</taxon>
        <taxon>Viridiplantae</taxon>
        <taxon>Streptophyta</taxon>
        <taxon>Embryophyta</taxon>
        <taxon>Tracheophyta</taxon>
        <taxon>Spermatophyta</taxon>
        <taxon>Magnoliopsida</taxon>
        <taxon>eudicotyledons</taxon>
        <taxon>Gunneridae</taxon>
        <taxon>Pentapetalae</taxon>
        <taxon>asterids</taxon>
        <taxon>campanulids</taxon>
        <taxon>Escalloniales</taxon>
        <taxon>Escalloniaceae</taxon>
        <taxon>Escallonia</taxon>
    </lineage>
</organism>
<dbReference type="Gene3D" id="1.50.10.130">
    <property type="entry name" value="Terpene synthase, N-terminal domain"/>
    <property type="match status" value="1"/>
</dbReference>
<keyword evidence="5" id="KW-0456">Lyase</keyword>
<name>A0AA88VGB3_9ASTE</name>